<keyword evidence="2" id="KW-0732">Signal</keyword>
<dbReference type="InterPro" id="IPR029044">
    <property type="entry name" value="Nucleotide-diphossugar_trans"/>
</dbReference>
<dbReference type="EC" id="2.4.1.232" evidence="3"/>
<dbReference type="PANTHER" id="PTHR31834:SF1">
    <property type="entry name" value="INITIATION-SPECIFIC ALPHA-1,6-MANNOSYLTRANSFERASE"/>
    <property type="match status" value="1"/>
</dbReference>
<dbReference type="InterPro" id="IPR039367">
    <property type="entry name" value="Och1-like"/>
</dbReference>
<evidence type="ECO:0000313" key="4">
    <source>
        <dbReference type="Proteomes" id="UP000009328"/>
    </source>
</evidence>
<dbReference type="Gene3D" id="3.90.550.20">
    <property type="match status" value="1"/>
</dbReference>
<dbReference type="Proteomes" id="UP000009328">
    <property type="component" value="Unassembled WGS sequence"/>
</dbReference>
<keyword evidence="3" id="KW-0328">Glycosyltransferase</keyword>
<evidence type="ECO:0000256" key="1">
    <source>
        <dbReference type="ARBA" id="ARBA00009003"/>
    </source>
</evidence>
<name>K0KMP9_WICCF</name>
<feature type="signal peptide" evidence="2">
    <location>
        <begin position="1"/>
        <end position="26"/>
    </location>
</feature>
<dbReference type="InterPro" id="IPR007577">
    <property type="entry name" value="GlycoTrfase_DXD_sugar-bd_CS"/>
</dbReference>
<dbReference type="InParanoid" id="K0KMP9"/>
<organism evidence="3 4">
    <name type="scientific">Wickerhamomyces ciferrii (strain ATCC 14091 / BCRC 22168 / CBS 111 / JCM 3599 / NBRC 0793 / NRRL Y-1031 F-60-10)</name>
    <name type="common">Yeast</name>
    <name type="synonym">Pichia ciferrii</name>
    <dbReference type="NCBI Taxonomy" id="1206466"/>
    <lineage>
        <taxon>Eukaryota</taxon>
        <taxon>Fungi</taxon>
        <taxon>Dikarya</taxon>
        <taxon>Ascomycota</taxon>
        <taxon>Saccharomycotina</taxon>
        <taxon>Saccharomycetes</taxon>
        <taxon>Phaffomycetales</taxon>
        <taxon>Wickerhamomycetaceae</taxon>
        <taxon>Wickerhamomyces</taxon>
    </lineage>
</organism>
<evidence type="ECO:0000313" key="3">
    <source>
        <dbReference type="EMBL" id="CCH42393.1"/>
    </source>
</evidence>
<reference evidence="3 4" key="1">
    <citation type="journal article" date="2012" name="Eukaryot. Cell">
        <title>Draft genome sequence of Wickerhamomyces ciferrii NRRL Y-1031 F-60-10.</title>
        <authorList>
            <person name="Schneider J."/>
            <person name="Andrea H."/>
            <person name="Blom J."/>
            <person name="Jaenicke S."/>
            <person name="Ruckert C."/>
            <person name="Schorsch C."/>
            <person name="Szczepanowski R."/>
            <person name="Farwick M."/>
            <person name="Goesmann A."/>
            <person name="Puhler A."/>
            <person name="Schaffer S."/>
            <person name="Tauch A."/>
            <person name="Kohler T."/>
            <person name="Brinkrolf K."/>
        </authorList>
    </citation>
    <scope>NUCLEOTIDE SEQUENCE [LARGE SCALE GENOMIC DNA]</scope>
    <source>
        <strain evidence="4">ATCC 14091 / BCRC 22168 / CBS 111 / JCM 3599 / NBRC 0793 / NRRL Y-1031 F-60-10</strain>
    </source>
</reference>
<dbReference type="eggNOG" id="ENOG502SPIQ">
    <property type="taxonomic scope" value="Eukaryota"/>
</dbReference>
<comment type="similarity">
    <text evidence="1">Belongs to the glycosyltransferase 32 family.</text>
</comment>
<dbReference type="SUPFAM" id="SSF53448">
    <property type="entry name" value="Nucleotide-diphospho-sugar transferases"/>
    <property type="match status" value="1"/>
</dbReference>
<evidence type="ECO:0000256" key="2">
    <source>
        <dbReference type="SAM" id="SignalP"/>
    </source>
</evidence>
<protein>
    <submittedName>
        <fullName evidence="3">Initiation-specific alpha-1,6-mannosyltransferase</fullName>
        <ecNumber evidence="3">2.4.1.232</ecNumber>
    </submittedName>
</protein>
<gene>
    <name evidence="3" type="ORF">BN7_1938</name>
</gene>
<dbReference type="Pfam" id="PF04488">
    <property type="entry name" value="Gly_transf_sug"/>
    <property type="match status" value="1"/>
</dbReference>
<dbReference type="GO" id="GO:0006487">
    <property type="term" value="P:protein N-linked glycosylation"/>
    <property type="evidence" value="ECO:0007669"/>
    <property type="project" value="TreeGrafter"/>
</dbReference>
<proteinExistence type="inferred from homology"/>
<feature type="chain" id="PRO_5003836340" evidence="2">
    <location>
        <begin position="27"/>
        <end position="403"/>
    </location>
</feature>
<sequence length="403" mass="47087">MFPAFNKKRTCMVLIVLLVLLNISIPSVVYFHEPTKLRVNKAYKDYYTGYQDVDEYKIHNVYAPNDIRSKLAKHFPYKKSTEKSPRYIWQMWKTTDITTLDENLQKLIETWRTQTVEEKGSFRYEMIGDETLSELVNETFAEVPEVAEAFHILPKIILKSDFMRYILMFAFGGIYSDIDTSLDKDILGWLPYEETVFDKENQVGLSIGIESDRDEMDWARNGMARRVQLCQWTLQAKPNHPFYRELIYRISDLALNHFDPETMILTKGGKKYDLNSGSETKFAGVMEWTGPAMFTDTVFEYLNEVYKTSEELNPELNFANEKIIDPNLPLNLLSKVKYMELPGSVHNEYDPIERPFGWQNLTKQEHPILFDDDVLLLPHLSFGNRQGGDLDYAMHHFKGSWKG</sequence>
<dbReference type="AlphaFoldDB" id="K0KMP9"/>
<dbReference type="GO" id="GO:0000136">
    <property type="term" value="C:mannan polymerase complex"/>
    <property type="evidence" value="ECO:0007669"/>
    <property type="project" value="TreeGrafter"/>
</dbReference>
<keyword evidence="3" id="KW-0808">Transferase</keyword>
<dbReference type="GO" id="GO:0033164">
    <property type="term" value="F:initiation-specific glycolipid 1,6-alpha-mannosyltransferase activity"/>
    <property type="evidence" value="ECO:0007669"/>
    <property type="project" value="UniProtKB-EC"/>
</dbReference>
<keyword evidence="4" id="KW-1185">Reference proteome</keyword>
<dbReference type="EMBL" id="CAIF01000043">
    <property type="protein sequence ID" value="CCH42393.1"/>
    <property type="molecule type" value="Genomic_DNA"/>
</dbReference>
<dbReference type="HOGENOM" id="CLU_022381_5_2_1"/>
<comment type="caution">
    <text evidence="3">The sequence shown here is derived from an EMBL/GenBank/DDBJ whole genome shotgun (WGS) entry which is preliminary data.</text>
</comment>
<dbReference type="PANTHER" id="PTHR31834">
    <property type="entry name" value="INITIATION-SPECIFIC ALPHA-1,6-MANNOSYLTRANSFERASE"/>
    <property type="match status" value="1"/>
</dbReference>
<accession>K0KMP9</accession>